<keyword evidence="5" id="KW-0539">Nucleus</keyword>
<dbReference type="GO" id="GO:0005634">
    <property type="term" value="C:nucleus"/>
    <property type="evidence" value="ECO:0007669"/>
    <property type="project" value="UniProtKB-SubCell"/>
</dbReference>
<dbReference type="GO" id="GO:0003700">
    <property type="term" value="F:DNA-binding transcription factor activity"/>
    <property type="evidence" value="ECO:0007669"/>
    <property type="project" value="InterPro"/>
</dbReference>
<sequence>MCEVGVMRGKQQQPGAQQQQPGTQQQQQQQQTQHGAQAQQEHVVDQPHDPDEDEDEGDEEEYLLKAASRTTPGSGPEDMGVVVPPVVPPPHQQGVSPHQGFWMSAVSAATTGMPDILPGESGFISSQPSMAEFILPHHMTAGDMSPSPGQPQPPYPQAMDQQQAVQEYPWMKEKKTARKSNQQDARTLLRRINS</sequence>
<evidence type="ECO:0000256" key="1">
    <source>
        <dbReference type="ARBA" id="ARBA00004123"/>
    </source>
</evidence>
<dbReference type="GO" id="GO:0003677">
    <property type="term" value="F:DNA binding"/>
    <property type="evidence" value="ECO:0007669"/>
    <property type="project" value="UniProtKB-KW"/>
</dbReference>
<accession>A0AAW1DPQ1</accession>
<dbReference type="PROSITE" id="PS00032">
    <property type="entry name" value="ANTENNAPEDIA"/>
    <property type="match status" value="1"/>
</dbReference>
<comment type="subcellular location">
    <subcellularLocation>
        <location evidence="1">Nucleus</location>
    </subcellularLocation>
</comment>
<keyword evidence="3" id="KW-0238">DNA-binding</keyword>
<feature type="region of interest" description="Disordered" evidence="6">
    <location>
        <begin position="1"/>
        <end position="98"/>
    </location>
</feature>
<comment type="caution">
    <text evidence="7">The sequence shown here is derived from an EMBL/GenBank/DDBJ whole genome shotgun (WGS) entry which is preliminary data.</text>
</comment>
<protein>
    <submittedName>
        <fullName evidence="7">Uncharacterized protein</fullName>
    </submittedName>
</protein>
<evidence type="ECO:0000313" key="8">
    <source>
        <dbReference type="Proteomes" id="UP001461498"/>
    </source>
</evidence>
<evidence type="ECO:0000256" key="6">
    <source>
        <dbReference type="SAM" id="MobiDB-lite"/>
    </source>
</evidence>
<reference evidence="7 8" key="1">
    <citation type="submission" date="2022-12" db="EMBL/GenBank/DDBJ databases">
        <title>Chromosome-level genome assembly of true bugs.</title>
        <authorList>
            <person name="Ma L."/>
            <person name="Li H."/>
        </authorList>
    </citation>
    <scope>NUCLEOTIDE SEQUENCE [LARGE SCALE GENOMIC DNA]</scope>
    <source>
        <strain evidence="7">Lab_2022b</strain>
    </source>
</reference>
<feature type="region of interest" description="Disordered" evidence="6">
    <location>
        <begin position="137"/>
        <end position="194"/>
    </location>
</feature>
<keyword evidence="4" id="KW-0371">Homeobox</keyword>
<gene>
    <name evidence="7" type="ORF">O3M35_000720</name>
</gene>
<name>A0AAW1DPQ1_9HEMI</name>
<dbReference type="AlphaFoldDB" id="A0AAW1DPQ1"/>
<dbReference type="InterPro" id="IPR001827">
    <property type="entry name" value="Homeobox_Antennapedia_CS"/>
</dbReference>
<dbReference type="EMBL" id="JAPXFL010000001">
    <property type="protein sequence ID" value="KAK9512252.1"/>
    <property type="molecule type" value="Genomic_DNA"/>
</dbReference>
<keyword evidence="2" id="KW-0217">Developmental protein</keyword>
<evidence type="ECO:0000256" key="4">
    <source>
        <dbReference type="ARBA" id="ARBA00023155"/>
    </source>
</evidence>
<organism evidence="7 8">
    <name type="scientific">Rhynocoris fuscipes</name>
    <dbReference type="NCBI Taxonomy" id="488301"/>
    <lineage>
        <taxon>Eukaryota</taxon>
        <taxon>Metazoa</taxon>
        <taxon>Ecdysozoa</taxon>
        <taxon>Arthropoda</taxon>
        <taxon>Hexapoda</taxon>
        <taxon>Insecta</taxon>
        <taxon>Pterygota</taxon>
        <taxon>Neoptera</taxon>
        <taxon>Paraneoptera</taxon>
        <taxon>Hemiptera</taxon>
        <taxon>Heteroptera</taxon>
        <taxon>Panheteroptera</taxon>
        <taxon>Cimicomorpha</taxon>
        <taxon>Reduviidae</taxon>
        <taxon>Harpactorinae</taxon>
        <taxon>Harpactorini</taxon>
        <taxon>Rhynocoris</taxon>
    </lineage>
</organism>
<feature type="compositionally biased region" description="Acidic residues" evidence="6">
    <location>
        <begin position="50"/>
        <end position="61"/>
    </location>
</feature>
<evidence type="ECO:0000256" key="3">
    <source>
        <dbReference type="ARBA" id="ARBA00023125"/>
    </source>
</evidence>
<dbReference type="Proteomes" id="UP001461498">
    <property type="component" value="Unassembled WGS sequence"/>
</dbReference>
<keyword evidence="8" id="KW-1185">Reference proteome</keyword>
<feature type="compositionally biased region" description="Low complexity" evidence="6">
    <location>
        <begin position="11"/>
        <end position="40"/>
    </location>
</feature>
<proteinExistence type="predicted"/>
<evidence type="ECO:0000313" key="7">
    <source>
        <dbReference type="EMBL" id="KAK9512252.1"/>
    </source>
</evidence>
<evidence type="ECO:0000256" key="2">
    <source>
        <dbReference type="ARBA" id="ARBA00022473"/>
    </source>
</evidence>
<evidence type="ECO:0000256" key="5">
    <source>
        <dbReference type="ARBA" id="ARBA00023242"/>
    </source>
</evidence>